<keyword evidence="10" id="KW-1185">Reference proteome</keyword>
<dbReference type="GO" id="GO:0016891">
    <property type="term" value="F:RNA endonuclease activity producing 5'-phosphomonoesters, hydrolytic mechanism"/>
    <property type="evidence" value="ECO:0007669"/>
    <property type="project" value="TreeGrafter"/>
</dbReference>
<keyword evidence="7" id="KW-0812">Transmembrane</keyword>
<evidence type="ECO:0000256" key="5">
    <source>
        <dbReference type="ARBA" id="ARBA00022963"/>
    </source>
</evidence>
<dbReference type="Pfam" id="PF13091">
    <property type="entry name" value="PLDc_2"/>
    <property type="match status" value="1"/>
</dbReference>
<organism evidence="9 10">
    <name type="scientific">Jeotgalibacillus proteolyticus</name>
    <dbReference type="NCBI Taxonomy" id="2082395"/>
    <lineage>
        <taxon>Bacteria</taxon>
        <taxon>Bacillati</taxon>
        <taxon>Bacillota</taxon>
        <taxon>Bacilli</taxon>
        <taxon>Bacillales</taxon>
        <taxon>Caryophanaceae</taxon>
        <taxon>Jeotgalibacillus</taxon>
    </lineage>
</organism>
<dbReference type="CDD" id="cd09130">
    <property type="entry name" value="PLDc_unchar2_2"/>
    <property type="match status" value="1"/>
</dbReference>
<sequence>MSTEKKHWSKKKRFYASIFILIFFLLLTYHQYKPLPDGVSYEGEEHQAEAVSFYRDLTYSKDDETEVDQEIFDRVAEVIEEAEEFVIIDMFLFDGRVNEEKGYPDLTENLTDQLVEKKRQYPDMPIVFITDPVNTGYYSYENEWLDSMEEEGIEVVFTNLDPLRDPTPLFSTAWRMGLQWFGQRGQGWLPNAFVEDGPNMTARSYLMMGNVKANHRKAVITEKSGMVLSANAHRESGFHSNVAYEVSGPVIQDMINAEQAVLNFSDSSIQLPSYSSSDNHQSNITVQYTTEGKTWEKSLEAIAQTKPGDEIWMAMFYLSERDIITELIDAAEREVEVFLILDPNETAFGNNKSGLPNRPVVNELLEGDAEGINVRWYEVREEQFHPKMLMIKSGNEGQIISGSTNFTKRNLADYNLENNIIIKAPMDAEVMKDTDVYLRDLWTNENGFYTVESDKYQDTLSFWQRGVYYIQKILGLTTY</sequence>
<evidence type="ECO:0000256" key="3">
    <source>
        <dbReference type="ARBA" id="ARBA00012027"/>
    </source>
</evidence>
<keyword evidence="6" id="KW-0443">Lipid metabolism</keyword>
<dbReference type="EMBL" id="PREZ01000001">
    <property type="protein sequence ID" value="PPA71952.1"/>
    <property type="molecule type" value="Genomic_DNA"/>
</dbReference>
<dbReference type="InterPro" id="IPR025202">
    <property type="entry name" value="PLD-like_dom"/>
</dbReference>
<dbReference type="Proteomes" id="UP000239047">
    <property type="component" value="Unassembled WGS sequence"/>
</dbReference>
<dbReference type="GO" id="GO:0016042">
    <property type="term" value="P:lipid catabolic process"/>
    <property type="evidence" value="ECO:0007669"/>
    <property type="project" value="UniProtKB-KW"/>
</dbReference>
<comment type="similarity">
    <text evidence="2">Belongs to the phospholipase D family.</text>
</comment>
<comment type="catalytic activity">
    <reaction evidence="1">
        <text>a 1,2-diacyl-sn-glycero-3-phosphocholine + H2O = a 1,2-diacyl-sn-glycero-3-phosphate + choline + H(+)</text>
        <dbReference type="Rhea" id="RHEA:14445"/>
        <dbReference type="ChEBI" id="CHEBI:15354"/>
        <dbReference type="ChEBI" id="CHEBI:15377"/>
        <dbReference type="ChEBI" id="CHEBI:15378"/>
        <dbReference type="ChEBI" id="CHEBI:57643"/>
        <dbReference type="ChEBI" id="CHEBI:58608"/>
        <dbReference type="EC" id="3.1.4.4"/>
    </reaction>
</comment>
<evidence type="ECO:0000313" key="9">
    <source>
        <dbReference type="EMBL" id="PPA71952.1"/>
    </source>
</evidence>
<evidence type="ECO:0000256" key="1">
    <source>
        <dbReference type="ARBA" id="ARBA00000798"/>
    </source>
</evidence>
<name>A0A2S5GFZ5_9BACL</name>
<dbReference type="PANTHER" id="PTHR43856:SF1">
    <property type="entry name" value="MITOCHONDRIAL CARDIOLIPIN HYDROLASE"/>
    <property type="match status" value="1"/>
</dbReference>
<dbReference type="RefSeq" id="WP_104055751.1">
    <property type="nucleotide sequence ID" value="NZ_PREZ01000001.1"/>
</dbReference>
<keyword evidence="5" id="KW-0442">Lipid degradation</keyword>
<feature type="domain" description="Phospholipase D-like" evidence="8">
    <location>
        <begin position="300"/>
        <end position="442"/>
    </location>
</feature>
<dbReference type="EC" id="3.1.4.4" evidence="3"/>
<keyword evidence="7" id="KW-0472">Membrane</keyword>
<proteinExistence type="inferred from homology"/>
<dbReference type="SUPFAM" id="SSF56024">
    <property type="entry name" value="Phospholipase D/nuclease"/>
    <property type="match status" value="2"/>
</dbReference>
<evidence type="ECO:0000256" key="7">
    <source>
        <dbReference type="SAM" id="Phobius"/>
    </source>
</evidence>
<dbReference type="Gene3D" id="3.30.870.10">
    <property type="entry name" value="Endonuclease Chain A"/>
    <property type="match status" value="2"/>
</dbReference>
<accession>A0A2S5GFZ5</accession>
<keyword evidence="7" id="KW-1133">Transmembrane helix</keyword>
<evidence type="ECO:0000256" key="2">
    <source>
        <dbReference type="ARBA" id="ARBA00008664"/>
    </source>
</evidence>
<evidence type="ECO:0000313" key="10">
    <source>
        <dbReference type="Proteomes" id="UP000239047"/>
    </source>
</evidence>
<gene>
    <name evidence="9" type="ORF">C4B60_00815</name>
</gene>
<keyword evidence="4" id="KW-0378">Hydrolase</keyword>
<dbReference type="AlphaFoldDB" id="A0A2S5GFZ5"/>
<reference evidence="9 10" key="1">
    <citation type="submission" date="2018-02" db="EMBL/GenBank/DDBJ databases">
        <title>Jeotgalibacillus proteolyticum sp. nov. a protease producing bacterium isolated from ocean sediments of Laizhou Bay.</title>
        <authorList>
            <person name="Li Y."/>
        </authorList>
    </citation>
    <scope>NUCLEOTIDE SEQUENCE [LARGE SCALE GENOMIC DNA]</scope>
    <source>
        <strain evidence="9 10">22-7</strain>
    </source>
</reference>
<comment type="caution">
    <text evidence="9">The sequence shown here is derived from an EMBL/GenBank/DDBJ whole genome shotgun (WGS) entry which is preliminary data.</text>
</comment>
<evidence type="ECO:0000256" key="6">
    <source>
        <dbReference type="ARBA" id="ARBA00023098"/>
    </source>
</evidence>
<feature type="transmembrane region" description="Helical" evidence="7">
    <location>
        <begin position="14"/>
        <end position="32"/>
    </location>
</feature>
<dbReference type="InterPro" id="IPR051406">
    <property type="entry name" value="PLD_domain"/>
</dbReference>
<evidence type="ECO:0000259" key="8">
    <source>
        <dbReference type="Pfam" id="PF13091"/>
    </source>
</evidence>
<evidence type="ECO:0000256" key="4">
    <source>
        <dbReference type="ARBA" id="ARBA00022801"/>
    </source>
</evidence>
<protein>
    <recommendedName>
        <fullName evidence="3">phospholipase D</fullName>
        <ecNumber evidence="3">3.1.4.4</ecNumber>
    </recommendedName>
</protein>
<dbReference type="GO" id="GO:0004630">
    <property type="term" value="F:phospholipase D activity"/>
    <property type="evidence" value="ECO:0007669"/>
    <property type="project" value="UniProtKB-EC"/>
</dbReference>
<dbReference type="PANTHER" id="PTHR43856">
    <property type="entry name" value="CARDIOLIPIN HYDROLASE"/>
    <property type="match status" value="1"/>
</dbReference>
<dbReference type="OrthoDB" id="92272at2"/>